<feature type="domain" description="Methyl-accepting transducer" evidence="11">
    <location>
        <begin position="363"/>
        <end position="432"/>
    </location>
</feature>
<evidence type="ECO:0000259" key="12">
    <source>
        <dbReference type="PROSITE" id="PS50113"/>
    </source>
</evidence>
<organism evidence="13 14">
    <name type="scientific">Pseudomonas lactis</name>
    <dbReference type="NCBI Taxonomy" id="1615674"/>
    <lineage>
        <taxon>Bacteria</taxon>
        <taxon>Pseudomonadati</taxon>
        <taxon>Pseudomonadota</taxon>
        <taxon>Gammaproteobacteria</taxon>
        <taxon>Pseudomonadales</taxon>
        <taxon>Pseudomonadaceae</taxon>
        <taxon>Pseudomonas</taxon>
    </lineage>
</organism>
<evidence type="ECO:0000256" key="1">
    <source>
        <dbReference type="ARBA" id="ARBA00004236"/>
    </source>
</evidence>
<keyword evidence="6" id="KW-0472">Membrane</keyword>
<protein>
    <submittedName>
        <fullName evidence="13">PAS domain-containing protein</fullName>
    </submittedName>
</protein>
<keyword evidence="7 9" id="KW-0807">Transducer</keyword>
<dbReference type="InterPro" id="IPR000700">
    <property type="entry name" value="PAS-assoc_C"/>
</dbReference>
<dbReference type="InterPro" id="IPR013655">
    <property type="entry name" value="PAS_fold_3"/>
</dbReference>
<dbReference type="InterPro" id="IPR004090">
    <property type="entry name" value="Chemotax_Me-accpt_rcpt"/>
</dbReference>
<evidence type="ECO:0000256" key="6">
    <source>
        <dbReference type="ARBA" id="ARBA00023136"/>
    </source>
</evidence>
<dbReference type="Pfam" id="PF00015">
    <property type="entry name" value="MCPsignal"/>
    <property type="match status" value="1"/>
</dbReference>
<keyword evidence="10" id="KW-0175">Coiled coil</keyword>
<accession>A0A7Y1LKI5</accession>
<dbReference type="InterPro" id="IPR004089">
    <property type="entry name" value="MCPsignal_dom"/>
</dbReference>
<gene>
    <name evidence="13" type="ORF">HBO18_26990</name>
</gene>
<keyword evidence="2" id="KW-1003">Cell membrane</keyword>
<evidence type="ECO:0000256" key="2">
    <source>
        <dbReference type="ARBA" id="ARBA00022475"/>
    </source>
</evidence>
<dbReference type="PRINTS" id="PR00260">
    <property type="entry name" value="CHEMTRNSDUCR"/>
</dbReference>
<evidence type="ECO:0000256" key="9">
    <source>
        <dbReference type="PROSITE-ProRule" id="PRU00284"/>
    </source>
</evidence>
<evidence type="ECO:0000256" key="5">
    <source>
        <dbReference type="ARBA" id="ARBA00022989"/>
    </source>
</evidence>
<dbReference type="Gene3D" id="3.30.450.20">
    <property type="entry name" value="PAS domain"/>
    <property type="match status" value="2"/>
</dbReference>
<evidence type="ECO:0000313" key="14">
    <source>
        <dbReference type="Proteomes" id="UP000583279"/>
    </source>
</evidence>
<keyword evidence="5" id="KW-1133">Transmembrane helix</keyword>
<dbReference type="EMBL" id="JAAQYK010000011">
    <property type="protein sequence ID" value="NNA47771.1"/>
    <property type="molecule type" value="Genomic_DNA"/>
</dbReference>
<proteinExistence type="inferred from homology"/>
<evidence type="ECO:0000313" key="13">
    <source>
        <dbReference type="EMBL" id="NNA47771.1"/>
    </source>
</evidence>
<evidence type="ECO:0000256" key="10">
    <source>
        <dbReference type="SAM" id="Coils"/>
    </source>
</evidence>
<dbReference type="AlphaFoldDB" id="A0A7Y1LKI5"/>
<dbReference type="Proteomes" id="UP000583279">
    <property type="component" value="Unassembled WGS sequence"/>
</dbReference>
<dbReference type="InterPro" id="IPR035965">
    <property type="entry name" value="PAS-like_dom_sf"/>
</dbReference>
<evidence type="ECO:0000259" key="11">
    <source>
        <dbReference type="PROSITE" id="PS50111"/>
    </source>
</evidence>
<feature type="domain" description="PAC" evidence="12">
    <location>
        <begin position="303"/>
        <end position="355"/>
    </location>
</feature>
<dbReference type="InterPro" id="IPR001610">
    <property type="entry name" value="PAC"/>
</dbReference>
<comment type="subcellular location">
    <subcellularLocation>
        <location evidence="1">Cell membrane</location>
    </subcellularLocation>
</comment>
<dbReference type="PROSITE" id="PS50111">
    <property type="entry name" value="CHEMOTAXIS_TRANSDUC_2"/>
    <property type="match status" value="1"/>
</dbReference>
<dbReference type="SMART" id="SM00086">
    <property type="entry name" value="PAC"/>
    <property type="match status" value="2"/>
</dbReference>
<sequence>MLFFNRTTRCVLAPLADRLEQPDQPGTPLSSSHPLLRRILASVEQLLQERRTLKEQSRALTLEIRQLEERLARRDQLVRQWEARWTLITQGAGERFWELELDGAAAPAPGAAMTWTGSASASNLAQAIDQFGGWSEQLHPDDQPAHRKALARHLADRSGRTAFALDVRMKSALGNDYRWCRISGAARRDAQGTALAMGGTVRDIHEQYLHHEALELAATRFDISREMLHDGLWDIEVVAGDPANPNNTIWWSSQMRRLLGCNTVEEFPNTLESWTSRLHPEDSARAIGAFVAHVDDRSGKTPFDVEYRLKHTNGTHRWFRGRGQTRRAPDGSPQRVVGAITDIHAHHEESAMREAQAQQHQVMQETLTKLTQIVATIQGIASQTNLLALNAAIEAARAGEAGRGFAVVADEVRKLATRTSHATQQAAQMMDH</sequence>
<evidence type="ECO:0000256" key="7">
    <source>
        <dbReference type="ARBA" id="ARBA00023224"/>
    </source>
</evidence>
<evidence type="ECO:0000256" key="3">
    <source>
        <dbReference type="ARBA" id="ARBA00022481"/>
    </source>
</evidence>
<dbReference type="RefSeq" id="WP_169856834.1">
    <property type="nucleotide sequence ID" value="NZ_JAAQYK010000011.1"/>
</dbReference>
<evidence type="ECO:0000256" key="4">
    <source>
        <dbReference type="ARBA" id="ARBA00022692"/>
    </source>
</evidence>
<dbReference type="CDD" id="cd00130">
    <property type="entry name" value="PAS"/>
    <property type="match status" value="2"/>
</dbReference>
<dbReference type="GO" id="GO:0006935">
    <property type="term" value="P:chemotaxis"/>
    <property type="evidence" value="ECO:0007669"/>
    <property type="project" value="InterPro"/>
</dbReference>
<dbReference type="Pfam" id="PF08447">
    <property type="entry name" value="PAS_3"/>
    <property type="match status" value="2"/>
</dbReference>
<evidence type="ECO:0000256" key="8">
    <source>
        <dbReference type="ARBA" id="ARBA00029447"/>
    </source>
</evidence>
<keyword evidence="3" id="KW-0488">Methylation</keyword>
<dbReference type="GO" id="GO:0004888">
    <property type="term" value="F:transmembrane signaling receptor activity"/>
    <property type="evidence" value="ECO:0007669"/>
    <property type="project" value="InterPro"/>
</dbReference>
<reference evidence="13 14" key="1">
    <citation type="journal article" date="2020" name="Front. Microbiol.">
        <title>Genetic Organization of the aprX-lipA2 Operon Affects the Proteolytic Potential of Pseudomonas Species in Milk.</title>
        <authorList>
            <person name="Maier C."/>
            <person name="Huptas C."/>
            <person name="von Neubeck M."/>
            <person name="Scherer S."/>
            <person name="Wenning M."/>
            <person name="Lucking G."/>
        </authorList>
    </citation>
    <scope>NUCLEOTIDE SEQUENCE [LARGE SCALE GENOMIC DNA]</scope>
    <source>
        <strain evidence="13 14">WS 4997</strain>
    </source>
</reference>
<comment type="caution">
    <text evidence="13">The sequence shown here is derived from an EMBL/GenBank/DDBJ whole genome shotgun (WGS) entry which is preliminary data.</text>
</comment>
<dbReference type="PANTHER" id="PTHR32089:SF70">
    <property type="entry name" value="ENERGY TAXIS MODULATING METHYL ACCEPTING SENSORY TRANSDUCER"/>
    <property type="match status" value="1"/>
</dbReference>
<dbReference type="SUPFAM" id="SSF55785">
    <property type="entry name" value="PYP-like sensor domain (PAS domain)"/>
    <property type="match status" value="2"/>
</dbReference>
<dbReference type="PANTHER" id="PTHR32089">
    <property type="entry name" value="METHYL-ACCEPTING CHEMOTAXIS PROTEIN MCPB"/>
    <property type="match status" value="1"/>
</dbReference>
<dbReference type="PROSITE" id="PS50113">
    <property type="entry name" value="PAC"/>
    <property type="match status" value="1"/>
</dbReference>
<name>A0A7Y1LKI5_9PSED</name>
<dbReference type="SUPFAM" id="SSF58104">
    <property type="entry name" value="Methyl-accepting chemotaxis protein (MCP) signaling domain"/>
    <property type="match status" value="1"/>
</dbReference>
<dbReference type="GO" id="GO:0005886">
    <property type="term" value="C:plasma membrane"/>
    <property type="evidence" value="ECO:0007669"/>
    <property type="project" value="UniProtKB-SubCell"/>
</dbReference>
<dbReference type="GO" id="GO:0007165">
    <property type="term" value="P:signal transduction"/>
    <property type="evidence" value="ECO:0007669"/>
    <property type="project" value="UniProtKB-KW"/>
</dbReference>
<feature type="coiled-coil region" evidence="10">
    <location>
        <begin position="36"/>
        <end position="84"/>
    </location>
</feature>
<dbReference type="Gene3D" id="1.10.287.950">
    <property type="entry name" value="Methyl-accepting chemotaxis protein"/>
    <property type="match status" value="1"/>
</dbReference>
<keyword evidence="4" id="KW-0812">Transmembrane</keyword>
<dbReference type="InterPro" id="IPR000014">
    <property type="entry name" value="PAS"/>
</dbReference>
<comment type="similarity">
    <text evidence="8">Belongs to the methyl-accepting chemotaxis (MCP) protein family.</text>
</comment>